<accession>A0A011NMU0</accession>
<evidence type="ECO:0008006" key="4">
    <source>
        <dbReference type="Google" id="ProtNLM"/>
    </source>
</evidence>
<dbReference type="PROSITE" id="PS51257">
    <property type="entry name" value="PROKAR_LIPOPROTEIN"/>
    <property type="match status" value="1"/>
</dbReference>
<dbReference type="eggNOG" id="ENOG5032VGU">
    <property type="taxonomic scope" value="Bacteria"/>
</dbReference>
<protein>
    <recommendedName>
        <fullName evidence="4">Lipoprotein</fullName>
    </recommendedName>
</protein>
<comment type="caution">
    <text evidence="2">The sequence shown here is derived from an EMBL/GenBank/DDBJ whole genome shotgun (WGS) entry which is preliminary data.</text>
</comment>
<gene>
    <name evidence="2" type="ORF">AW11_03982</name>
</gene>
<organism evidence="2 3">
    <name type="scientific">Accumulibacter regalis</name>
    <dbReference type="NCBI Taxonomy" id="522306"/>
    <lineage>
        <taxon>Bacteria</taxon>
        <taxon>Pseudomonadati</taxon>
        <taxon>Pseudomonadota</taxon>
        <taxon>Betaproteobacteria</taxon>
        <taxon>Candidatus Accumulibacter</taxon>
    </lineage>
</organism>
<dbReference type="Proteomes" id="UP000022141">
    <property type="component" value="Unassembled WGS sequence"/>
</dbReference>
<feature type="signal peptide" evidence="1">
    <location>
        <begin position="1"/>
        <end position="21"/>
    </location>
</feature>
<evidence type="ECO:0000313" key="2">
    <source>
        <dbReference type="EMBL" id="EXI84033.1"/>
    </source>
</evidence>
<name>A0A011NMU0_ACCRE</name>
<keyword evidence="3" id="KW-1185">Reference proteome</keyword>
<dbReference type="STRING" id="1454004.AW11_03982"/>
<evidence type="ECO:0000313" key="3">
    <source>
        <dbReference type="Proteomes" id="UP000022141"/>
    </source>
</evidence>
<feature type="chain" id="PRO_5001460978" description="Lipoprotein" evidence="1">
    <location>
        <begin position="22"/>
        <end position="213"/>
    </location>
</feature>
<dbReference type="AlphaFoldDB" id="A0A011NMU0"/>
<sequence>MGFSLLRRTLLAALFTALLTACTSTSVISEWRDPAYRGAALKKVLVYIAASDDAVRRTVEDRLASSFPEGTQGVASYTLFPEAKEINEQNEKALSARLQKEGFDGALTARLASVDKENVYVPPQTYFAPGMLGPYGSFYGYGRYAYASLYAVPGYAYQQTRYMIETILYDVPGGKMLWTMTSESVSPDSRQQLIDEVTSLIDGELKKQGFIAG</sequence>
<reference evidence="2" key="1">
    <citation type="submission" date="2014-02" db="EMBL/GenBank/DDBJ databases">
        <title>Expanding our view of genomic diversity in Candidatus Accumulibacter clades.</title>
        <authorList>
            <person name="Skennerton C.T."/>
            <person name="Barr J.J."/>
            <person name="Slater F.R."/>
            <person name="Bond P.L."/>
            <person name="Tyson G.W."/>
        </authorList>
    </citation>
    <scope>NUCLEOTIDE SEQUENCE [LARGE SCALE GENOMIC DNA]</scope>
</reference>
<proteinExistence type="predicted"/>
<evidence type="ECO:0000256" key="1">
    <source>
        <dbReference type="SAM" id="SignalP"/>
    </source>
</evidence>
<keyword evidence="1" id="KW-0732">Signal</keyword>
<dbReference type="PATRIC" id="fig|1454004.3.peg.4084"/>
<dbReference type="EMBL" id="JEMY01000076">
    <property type="protein sequence ID" value="EXI84033.1"/>
    <property type="molecule type" value="Genomic_DNA"/>
</dbReference>